<gene>
    <name evidence="1" type="ORF">BJ999_004336</name>
</gene>
<dbReference type="AlphaFoldDB" id="A0A7Y9GCL1"/>
<evidence type="ECO:0000313" key="1">
    <source>
        <dbReference type="EMBL" id="NYE14040.1"/>
    </source>
</evidence>
<protein>
    <submittedName>
        <fullName evidence="1">Negative regulator of sigma E activity</fullName>
    </submittedName>
</protein>
<sequence length="36" mass="3876">MLTQLAAVAPVLAAVISVVDGRLRARREQSRRAGDE</sequence>
<dbReference type="EMBL" id="JACCBT010000001">
    <property type="protein sequence ID" value="NYE14040.1"/>
    <property type="molecule type" value="Genomic_DNA"/>
</dbReference>
<proteinExistence type="predicted"/>
<accession>A0A7Y9GCL1</accession>
<comment type="caution">
    <text evidence="1">The sequence shown here is derived from an EMBL/GenBank/DDBJ whole genome shotgun (WGS) entry which is preliminary data.</text>
</comment>
<reference evidence="1 2" key="1">
    <citation type="submission" date="2020-07" db="EMBL/GenBank/DDBJ databases">
        <title>Sequencing the genomes of 1000 actinobacteria strains.</title>
        <authorList>
            <person name="Klenk H.-P."/>
        </authorList>
    </citation>
    <scope>NUCLEOTIDE SEQUENCE [LARGE SCALE GENOMIC DNA]</scope>
    <source>
        <strain evidence="1 2">DSM 43461</strain>
    </source>
</reference>
<keyword evidence="2" id="KW-1185">Reference proteome</keyword>
<name>A0A7Y9GCL1_9ACTN</name>
<organism evidence="1 2">
    <name type="scientific">Actinomadura citrea</name>
    <dbReference type="NCBI Taxonomy" id="46158"/>
    <lineage>
        <taxon>Bacteria</taxon>
        <taxon>Bacillati</taxon>
        <taxon>Actinomycetota</taxon>
        <taxon>Actinomycetes</taxon>
        <taxon>Streptosporangiales</taxon>
        <taxon>Thermomonosporaceae</taxon>
        <taxon>Actinomadura</taxon>
    </lineage>
</organism>
<dbReference type="Proteomes" id="UP000591272">
    <property type="component" value="Unassembled WGS sequence"/>
</dbReference>
<evidence type="ECO:0000313" key="2">
    <source>
        <dbReference type="Proteomes" id="UP000591272"/>
    </source>
</evidence>